<dbReference type="Pfam" id="PF07261">
    <property type="entry name" value="DnaB_2"/>
    <property type="match status" value="1"/>
</dbReference>
<dbReference type="Proteomes" id="UP001235343">
    <property type="component" value="Unassembled WGS sequence"/>
</dbReference>
<organism evidence="4 5">
    <name type="scientific">Aquibacillus rhizosphaerae</name>
    <dbReference type="NCBI Taxonomy" id="3051431"/>
    <lineage>
        <taxon>Bacteria</taxon>
        <taxon>Bacillati</taxon>
        <taxon>Bacillota</taxon>
        <taxon>Bacilli</taxon>
        <taxon>Bacillales</taxon>
        <taxon>Bacillaceae</taxon>
        <taxon>Aquibacillus</taxon>
    </lineage>
</organism>
<proteinExistence type="inferred from homology"/>
<accession>A0ABT7L798</accession>
<reference evidence="4 5" key="1">
    <citation type="submission" date="2023-06" db="EMBL/GenBank/DDBJ databases">
        <title>Aquibacillus rhizosphaerae LR5S19.</title>
        <authorList>
            <person name="Sun J.-Q."/>
        </authorList>
    </citation>
    <scope>NUCLEOTIDE SEQUENCE [LARGE SCALE GENOMIC DNA]</scope>
    <source>
        <strain evidence="4 5">LR5S19</strain>
    </source>
</reference>
<dbReference type="EMBL" id="JASTZU010000045">
    <property type="protein sequence ID" value="MDL4841734.1"/>
    <property type="molecule type" value="Genomic_DNA"/>
</dbReference>
<comment type="caution">
    <text evidence="4">The sequence shown here is derived from an EMBL/GenBank/DDBJ whole genome shotgun (WGS) entry which is preliminary data.</text>
</comment>
<comment type="similarity">
    <text evidence="1">Belongs to the DnaB/DnaD family.</text>
</comment>
<dbReference type="RefSeq" id="WP_285933020.1">
    <property type="nucleotide sequence ID" value="NZ_JASTZU010000045.1"/>
</dbReference>
<name>A0ABT7L798_9BACI</name>
<evidence type="ECO:0000256" key="2">
    <source>
        <dbReference type="SAM" id="MobiDB-lite"/>
    </source>
</evidence>
<dbReference type="NCBIfam" id="TIGR01446">
    <property type="entry name" value="DnaD_dom"/>
    <property type="match status" value="1"/>
</dbReference>
<dbReference type="Gene3D" id="1.10.10.630">
    <property type="entry name" value="DnaD domain-like"/>
    <property type="match status" value="1"/>
</dbReference>
<evidence type="ECO:0000313" key="5">
    <source>
        <dbReference type="Proteomes" id="UP001235343"/>
    </source>
</evidence>
<dbReference type="InterPro" id="IPR006343">
    <property type="entry name" value="DnaB/C_C"/>
</dbReference>
<dbReference type="InterPro" id="IPR034829">
    <property type="entry name" value="DnaD-like_sf"/>
</dbReference>
<protein>
    <submittedName>
        <fullName evidence="4">DnaD domain protein</fullName>
    </submittedName>
</protein>
<dbReference type="PANTHER" id="PTHR37293">
    <property type="entry name" value="PHAGE REPLICATION PROTEIN-RELATED"/>
    <property type="match status" value="1"/>
</dbReference>
<feature type="compositionally biased region" description="Basic and acidic residues" evidence="2">
    <location>
        <begin position="107"/>
        <end position="128"/>
    </location>
</feature>
<feature type="domain" description="DnaB/C C-terminal" evidence="3">
    <location>
        <begin position="154"/>
        <end position="221"/>
    </location>
</feature>
<evidence type="ECO:0000256" key="1">
    <source>
        <dbReference type="ARBA" id="ARBA00093462"/>
    </source>
</evidence>
<dbReference type="PANTHER" id="PTHR37293:SF9">
    <property type="entry name" value="PHI ETA ORF 22-LIKE PROTEIN"/>
    <property type="match status" value="1"/>
</dbReference>
<feature type="region of interest" description="Disordered" evidence="2">
    <location>
        <begin position="106"/>
        <end position="128"/>
    </location>
</feature>
<sequence>MNYIKEINAFYNSLEYTPLSNAAVLLWHALMQVNNRAGWVKEFSAASRVLTTKAQLKDTAFKTARKELEEKGYILVQNRSGNQAAMYQMISLTKFVVQSIEENEVNQEDHTIEEKSNCPSADKNDHNSDPLIKQEETKGKEIQNLNSSMDVCCFYNENFGKLPSHLQNEITEWVSMLGETLVMEAMKIAIETNSLKWSYVKGILKKWSAKGISTIEQVRESEQTFRLQQQSRYRSNPSQKKQEVIPDWFLERKESEKSKEKVILVEDKPDVEILLADFSRNKKIDRSINAAT</sequence>
<dbReference type="SUPFAM" id="SSF158499">
    <property type="entry name" value="DnaD domain-like"/>
    <property type="match status" value="1"/>
</dbReference>
<evidence type="ECO:0000259" key="3">
    <source>
        <dbReference type="Pfam" id="PF07261"/>
    </source>
</evidence>
<dbReference type="InterPro" id="IPR053162">
    <property type="entry name" value="DnaD"/>
</dbReference>
<keyword evidence="5" id="KW-1185">Reference proteome</keyword>
<gene>
    <name evidence="4" type="ORF">QQS35_14940</name>
</gene>
<evidence type="ECO:0000313" key="4">
    <source>
        <dbReference type="EMBL" id="MDL4841734.1"/>
    </source>
</evidence>